<keyword evidence="2" id="KW-1185">Reference proteome</keyword>
<comment type="caution">
    <text evidence="1">The sequence shown here is derived from an EMBL/GenBank/DDBJ whole genome shotgun (WGS) entry which is preliminary data.</text>
</comment>
<protein>
    <recommendedName>
        <fullName evidence="3">DUF4829 domain-containing protein</fullName>
    </recommendedName>
</protein>
<organism evidence="1 2">
    <name type="scientific">Spongiactinospora gelatinilytica</name>
    <dbReference type="NCBI Taxonomy" id="2666298"/>
    <lineage>
        <taxon>Bacteria</taxon>
        <taxon>Bacillati</taxon>
        <taxon>Actinomycetota</taxon>
        <taxon>Actinomycetes</taxon>
        <taxon>Streptosporangiales</taxon>
        <taxon>Streptosporangiaceae</taxon>
        <taxon>Spongiactinospora</taxon>
    </lineage>
</organism>
<evidence type="ECO:0000313" key="1">
    <source>
        <dbReference type="EMBL" id="PZG39040.1"/>
    </source>
</evidence>
<proteinExistence type="predicted"/>
<evidence type="ECO:0008006" key="3">
    <source>
        <dbReference type="Google" id="ProtNLM"/>
    </source>
</evidence>
<dbReference type="AlphaFoldDB" id="A0A2W2GNX8"/>
<sequence length="165" mass="17542">MTVGRASGSWLGAAIVLAVAFGAGLALQPLLPALRVSLCELVAVRRAAVPVPPENATPQETVTAYLRAVAARDDDAIQEMSTPSFLRAHGARGHGCEYQSLTRIRVGAPYPDTVPGFRLGAGVPAEYWVVQVDTGPEPDGPRSYTFLVARDTPTERWRVADFGNG</sequence>
<name>A0A2W2GNX8_9ACTN</name>
<dbReference type="Proteomes" id="UP000248544">
    <property type="component" value="Unassembled WGS sequence"/>
</dbReference>
<gene>
    <name evidence="1" type="ORF">C1I98_23735</name>
</gene>
<dbReference type="EMBL" id="POUA01000207">
    <property type="protein sequence ID" value="PZG39040.1"/>
    <property type="molecule type" value="Genomic_DNA"/>
</dbReference>
<accession>A0A2W2GNX8</accession>
<reference evidence="1 2" key="1">
    <citation type="submission" date="2018-01" db="EMBL/GenBank/DDBJ databases">
        <title>Draft genome sequence of Sphaerisporangium sp. 7K107.</title>
        <authorList>
            <person name="Sahin N."/>
            <person name="Saygin H."/>
            <person name="Ay H."/>
        </authorList>
    </citation>
    <scope>NUCLEOTIDE SEQUENCE [LARGE SCALE GENOMIC DNA]</scope>
    <source>
        <strain evidence="1 2">7K107</strain>
    </source>
</reference>
<dbReference type="RefSeq" id="WP_111169642.1">
    <property type="nucleotide sequence ID" value="NZ_POUA01000207.1"/>
</dbReference>
<evidence type="ECO:0000313" key="2">
    <source>
        <dbReference type="Proteomes" id="UP000248544"/>
    </source>
</evidence>